<evidence type="ECO:0000256" key="3">
    <source>
        <dbReference type="ARBA" id="ARBA00022692"/>
    </source>
</evidence>
<keyword evidence="4 6" id="KW-1133">Transmembrane helix</keyword>
<evidence type="ECO:0000313" key="8">
    <source>
        <dbReference type="EMBL" id="MDN4171922.1"/>
    </source>
</evidence>
<evidence type="ECO:0000256" key="2">
    <source>
        <dbReference type="ARBA" id="ARBA00022475"/>
    </source>
</evidence>
<evidence type="ECO:0000256" key="5">
    <source>
        <dbReference type="ARBA" id="ARBA00023136"/>
    </source>
</evidence>
<feature type="transmembrane region" description="Helical" evidence="6">
    <location>
        <begin position="246"/>
        <end position="265"/>
    </location>
</feature>
<sequence length="276" mass="27095">MSVVSAVGPAEGAVAASLAASVAAGVVVLLLLPATPRMAAAGPGADRRAGRLPLGLTVPLACGLLLLGAGATATALAVVASLAAVGARSLLRSRRLQREALTAGDHVLEACDHLAAELASGQPPGAALERAAASWPPLRPVAAAHRMGADVPSALRQAAARPGAGDLRLVAAAWQVASRTGQGLADAVDRVAADLRAAGATRRVVRGELASARATARLVGCLPALALLMGSGAGGDPWGFLLGHPVGLACLAAGLALGWAGLAWIEAIARDVDGAT</sequence>
<organism evidence="8 9">
    <name type="scientific">Nocardioides oceani</name>
    <dbReference type="NCBI Taxonomy" id="3058369"/>
    <lineage>
        <taxon>Bacteria</taxon>
        <taxon>Bacillati</taxon>
        <taxon>Actinomycetota</taxon>
        <taxon>Actinomycetes</taxon>
        <taxon>Propionibacteriales</taxon>
        <taxon>Nocardioidaceae</taxon>
        <taxon>Nocardioides</taxon>
    </lineage>
</organism>
<gene>
    <name evidence="8" type="ORF">QWY28_03095</name>
</gene>
<keyword evidence="9" id="KW-1185">Reference proteome</keyword>
<dbReference type="PANTHER" id="PTHR35007">
    <property type="entry name" value="INTEGRAL MEMBRANE PROTEIN-RELATED"/>
    <property type="match status" value="1"/>
</dbReference>
<name>A0ABT8FB56_9ACTN</name>
<reference evidence="8" key="1">
    <citation type="submission" date="2023-06" db="EMBL/GenBank/DDBJ databases">
        <title>Draft genome sequence of Nocardioides sp. SOB77.</title>
        <authorList>
            <person name="Zhang G."/>
        </authorList>
    </citation>
    <scope>NUCLEOTIDE SEQUENCE</scope>
    <source>
        <strain evidence="8">SOB77</strain>
    </source>
</reference>
<accession>A0ABT8FB56</accession>
<feature type="domain" description="Type II secretion system protein GspF" evidence="7">
    <location>
        <begin position="110"/>
        <end position="230"/>
    </location>
</feature>
<feature type="transmembrane region" description="Helical" evidence="6">
    <location>
        <begin position="216"/>
        <end position="234"/>
    </location>
</feature>
<evidence type="ECO:0000256" key="4">
    <source>
        <dbReference type="ARBA" id="ARBA00022989"/>
    </source>
</evidence>
<proteinExistence type="predicted"/>
<keyword evidence="2" id="KW-1003">Cell membrane</keyword>
<keyword evidence="5 6" id="KW-0472">Membrane</keyword>
<evidence type="ECO:0000259" key="7">
    <source>
        <dbReference type="Pfam" id="PF00482"/>
    </source>
</evidence>
<dbReference type="PANTHER" id="PTHR35007:SF4">
    <property type="entry name" value="CONSERVED TRANSMEMBRANE PROTEIN-RELATED"/>
    <property type="match status" value="1"/>
</dbReference>
<dbReference type="InterPro" id="IPR018076">
    <property type="entry name" value="T2SS_GspF_dom"/>
</dbReference>
<dbReference type="Proteomes" id="UP001168620">
    <property type="component" value="Unassembled WGS sequence"/>
</dbReference>
<feature type="transmembrane region" description="Helical" evidence="6">
    <location>
        <begin position="12"/>
        <end position="32"/>
    </location>
</feature>
<keyword evidence="3 6" id="KW-0812">Transmembrane</keyword>
<comment type="subcellular location">
    <subcellularLocation>
        <location evidence="1">Cell membrane</location>
        <topology evidence="1">Multi-pass membrane protein</topology>
    </subcellularLocation>
</comment>
<comment type="caution">
    <text evidence="8">The sequence shown here is derived from an EMBL/GenBank/DDBJ whole genome shotgun (WGS) entry which is preliminary data.</text>
</comment>
<evidence type="ECO:0000313" key="9">
    <source>
        <dbReference type="Proteomes" id="UP001168620"/>
    </source>
</evidence>
<dbReference type="EMBL" id="JAUHJQ010000001">
    <property type="protein sequence ID" value="MDN4171922.1"/>
    <property type="molecule type" value="Genomic_DNA"/>
</dbReference>
<dbReference type="Pfam" id="PF00482">
    <property type="entry name" value="T2SSF"/>
    <property type="match status" value="1"/>
</dbReference>
<protein>
    <submittedName>
        <fullName evidence="8">Type II secretion system F family protein</fullName>
    </submittedName>
</protein>
<evidence type="ECO:0000256" key="1">
    <source>
        <dbReference type="ARBA" id="ARBA00004651"/>
    </source>
</evidence>
<dbReference type="RefSeq" id="WP_300950833.1">
    <property type="nucleotide sequence ID" value="NZ_JAUHJQ010000001.1"/>
</dbReference>
<evidence type="ECO:0000256" key="6">
    <source>
        <dbReference type="SAM" id="Phobius"/>
    </source>
</evidence>